<dbReference type="Gene3D" id="2.170.130.10">
    <property type="entry name" value="TonB-dependent receptor, plug domain"/>
    <property type="match status" value="1"/>
</dbReference>
<protein>
    <submittedName>
        <fullName evidence="15">Outer membrane receptor for ferrienterochelin and colicins</fullName>
    </submittedName>
</protein>
<keyword evidence="9 10" id="KW-0998">Cell outer membrane</keyword>
<dbReference type="PANTHER" id="PTHR30069">
    <property type="entry name" value="TONB-DEPENDENT OUTER MEMBRANE RECEPTOR"/>
    <property type="match status" value="1"/>
</dbReference>
<comment type="subcellular location">
    <subcellularLocation>
        <location evidence="1 10">Cell outer membrane</location>
        <topology evidence="1 10">Multi-pass membrane protein</topology>
    </subcellularLocation>
</comment>
<evidence type="ECO:0000313" key="15">
    <source>
        <dbReference type="EMBL" id="SDO73589.1"/>
    </source>
</evidence>
<dbReference type="CDD" id="cd01347">
    <property type="entry name" value="ligand_gated_channel"/>
    <property type="match status" value="1"/>
</dbReference>
<dbReference type="AlphaFoldDB" id="A0A1H0LZD9"/>
<dbReference type="InterPro" id="IPR000531">
    <property type="entry name" value="Beta-barrel_TonB"/>
</dbReference>
<evidence type="ECO:0000259" key="14">
    <source>
        <dbReference type="Pfam" id="PF07715"/>
    </source>
</evidence>
<keyword evidence="8 10" id="KW-0472">Membrane</keyword>
<comment type="similarity">
    <text evidence="10 11">Belongs to the TonB-dependent receptor family.</text>
</comment>
<evidence type="ECO:0000256" key="2">
    <source>
        <dbReference type="ARBA" id="ARBA00022448"/>
    </source>
</evidence>
<feature type="signal peptide" evidence="12">
    <location>
        <begin position="1"/>
        <end position="20"/>
    </location>
</feature>
<dbReference type="Gene3D" id="2.40.170.20">
    <property type="entry name" value="TonB-dependent receptor, beta-barrel domain"/>
    <property type="match status" value="1"/>
</dbReference>
<dbReference type="SUPFAM" id="SSF56935">
    <property type="entry name" value="Porins"/>
    <property type="match status" value="1"/>
</dbReference>
<evidence type="ECO:0000256" key="9">
    <source>
        <dbReference type="ARBA" id="ARBA00023237"/>
    </source>
</evidence>
<dbReference type="GO" id="GO:0044718">
    <property type="term" value="P:siderophore transmembrane transport"/>
    <property type="evidence" value="ECO:0007669"/>
    <property type="project" value="TreeGrafter"/>
</dbReference>
<dbReference type="InterPro" id="IPR039426">
    <property type="entry name" value="TonB-dep_rcpt-like"/>
</dbReference>
<sequence>MRKLALPAVLSAVAPFGACATDAFELNPTTITASQTEHAVADAPASVTVISAEEIQAKGATNLLEALRGLPGITLTGRQVGGRKNITIRGMEDRHTLVLIDGRRISSTDDVIGHSDYQYGWVSMDQVERIELVRGPMSALYGSEAMGGVVNIITRKATPQWHGNGSLRGDSGAGDGHVLSALAGGPLGGGLSLELSAEDLRRGATPLEEDHRFSEIEGQARQTGSLSLGYQLTEGHDLTFDLLRSDEERWRHDLRGATEFRDQYDIDRSQESLGYTGQWSQVRSELRYTRSKFDVANRRSMGIATTRPQALRDDIADGSLAFALGERHFVTLGGEYREEEPENAGLVGGSDEAIHQAIYLQDEVSLAEDWALTLGARLDRHEMFGSETSPRAYLVWRATPDLTFKAGYGEAFRAPTLKQISPNYVGAEGPHTFYGNPDIQPETSRSYELGVDWRREGSAYTATLFHNDVEDLIDYRLLRQVGPRRFYIYDNISRATIDGFEASAWQALGYGFALSASFLYLDARNDDTDDKLNGRPEVSMTPTLEWNGGPWGFQLSAQYTGEQYLSGNDGQEKVPDYTLLNLTGSYRVNDNLRLRAGLLNASDVRLEDKSPLFGYAEAERSAYLALDMSF</sequence>
<proteinExistence type="inferred from homology"/>
<evidence type="ECO:0000256" key="12">
    <source>
        <dbReference type="SAM" id="SignalP"/>
    </source>
</evidence>
<evidence type="ECO:0000256" key="3">
    <source>
        <dbReference type="ARBA" id="ARBA00022452"/>
    </source>
</evidence>
<dbReference type="RefSeq" id="WP_084313798.1">
    <property type="nucleotide sequence ID" value="NZ_FNIJ01000015.1"/>
</dbReference>
<dbReference type="OrthoDB" id="9760494at2"/>
<keyword evidence="2 10" id="KW-0813">Transport</keyword>
<dbReference type="GO" id="GO:0015344">
    <property type="term" value="F:siderophore uptake transmembrane transporter activity"/>
    <property type="evidence" value="ECO:0007669"/>
    <property type="project" value="TreeGrafter"/>
</dbReference>
<dbReference type="PROSITE" id="PS52016">
    <property type="entry name" value="TONB_DEPENDENT_REC_3"/>
    <property type="match status" value="1"/>
</dbReference>
<dbReference type="GO" id="GO:0009279">
    <property type="term" value="C:cell outer membrane"/>
    <property type="evidence" value="ECO:0007669"/>
    <property type="project" value="UniProtKB-SubCell"/>
</dbReference>
<organism evidence="15 16">
    <name type="scientific">Pseudomonas jinjuensis</name>
    <dbReference type="NCBI Taxonomy" id="198616"/>
    <lineage>
        <taxon>Bacteria</taxon>
        <taxon>Pseudomonadati</taxon>
        <taxon>Pseudomonadota</taxon>
        <taxon>Gammaproteobacteria</taxon>
        <taxon>Pseudomonadales</taxon>
        <taxon>Pseudomonadaceae</taxon>
        <taxon>Pseudomonas</taxon>
    </lineage>
</organism>
<evidence type="ECO:0000256" key="4">
    <source>
        <dbReference type="ARBA" id="ARBA00022692"/>
    </source>
</evidence>
<dbReference type="Pfam" id="PF07715">
    <property type="entry name" value="Plug"/>
    <property type="match status" value="1"/>
</dbReference>
<keyword evidence="4 10" id="KW-0812">Transmembrane</keyword>
<gene>
    <name evidence="15" type="ORF">SAMN05216193_11531</name>
</gene>
<dbReference type="InterPro" id="IPR012910">
    <property type="entry name" value="Plug_dom"/>
</dbReference>
<keyword evidence="16" id="KW-1185">Reference proteome</keyword>
<reference evidence="16" key="1">
    <citation type="submission" date="2016-10" db="EMBL/GenBank/DDBJ databases">
        <authorList>
            <person name="Varghese N."/>
            <person name="Submissions S."/>
        </authorList>
    </citation>
    <scope>NUCLEOTIDE SEQUENCE [LARGE SCALE GENOMIC DNA]</scope>
    <source>
        <strain evidence="16">JCM 21621</strain>
    </source>
</reference>
<evidence type="ECO:0000256" key="5">
    <source>
        <dbReference type="ARBA" id="ARBA00022729"/>
    </source>
</evidence>
<dbReference type="EMBL" id="FNIJ01000015">
    <property type="protein sequence ID" value="SDO73589.1"/>
    <property type="molecule type" value="Genomic_DNA"/>
</dbReference>
<dbReference type="InterPro" id="IPR037066">
    <property type="entry name" value="Plug_dom_sf"/>
</dbReference>
<evidence type="ECO:0000256" key="1">
    <source>
        <dbReference type="ARBA" id="ARBA00004571"/>
    </source>
</evidence>
<feature type="chain" id="PRO_5017398378" evidence="12">
    <location>
        <begin position="21"/>
        <end position="630"/>
    </location>
</feature>
<keyword evidence="5 12" id="KW-0732">Signal</keyword>
<dbReference type="Proteomes" id="UP000242957">
    <property type="component" value="Unassembled WGS sequence"/>
</dbReference>
<evidence type="ECO:0000256" key="10">
    <source>
        <dbReference type="PROSITE-ProRule" id="PRU01360"/>
    </source>
</evidence>
<keyword evidence="3 10" id="KW-1134">Transmembrane beta strand</keyword>
<keyword evidence="7 11" id="KW-0798">TonB box</keyword>
<evidence type="ECO:0000256" key="8">
    <source>
        <dbReference type="ARBA" id="ARBA00023136"/>
    </source>
</evidence>
<keyword evidence="15" id="KW-0675">Receptor</keyword>
<accession>A0A1H0LZD9</accession>
<dbReference type="PANTHER" id="PTHR30069:SF53">
    <property type="entry name" value="COLICIN I RECEPTOR-RELATED"/>
    <property type="match status" value="1"/>
</dbReference>
<feature type="domain" description="TonB-dependent receptor-like beta-barrel" evidence="13">
    <location>
        <begin position="235"/>
        <end position="600"/>
    </location>
</feature>
<evidence type="ECO:0000313" key="16">
    <source>
        <dbReference type="Proteomes" id="UP000242957"/>
    </source>
</evidence>
<keyword evidence="6" id="KW-0406">Ion transport</keyword>
<evidence type="ECO:0000256" key="11">
    <source>
        <dbReference type="RuleBase" id="RU003357"/>
    </source>
</evidence>
<dbReference type="STRING" id="198616.SAMN05216193_11531"/>
<evidence type="ECO:0000256" key="7">
    <source>
        <dbReference type="ARBA" id="ARBA00023077"/>
    </source>
</evidence>
<dbReference type="InterPro" id="IPR036942">
    <property type="entry name" value="Beta-barrel_TonB_sf"/>
</dbReference>
<evidence type="ECO:0000259" key="13">
    <source>
        <dbReference type="Pfam" id="PF00593"/>
    </source>
</evidence>
<dbReference type="Pfam" id="PF00593">
    <property type="entry name" value="TonB_dep_Rec_b-barrel"/>
    <property type="match status" value="1"/>
</dbReference>
<name>A0A1H0LZD9_9PSED</name>
<evidence type="ECO:0000256" key="6">
    <source>
        <dbReference type="ARBA" id="ARBA00023065"/>
    </source>
</evidence>
<feature type="domain" description="TonB-dependent receptor plug" evidence="14">
    <location>
        <begin position="41"/>
        <end position="149"/>
    </location>
</feature>